<name>A0AAN6QF18_9PEZI</name>
<evidence type="ECO:0000256" key="10">
    <source>
        <dbReference type="SAM" id="MobiDB-lite"/>
    </source>
</evidence>
<dbReference type="FunFam" id="3.40.50.300:FF:000370">
    <property type="entry name" value="Structural maintenance of chromosomes 3"/>
    <property type="match status" value="1"/>
</dbReference>
<evidence type="ECO:0000256" key="7">
    <source>
        <dbReference type="ARBA" id="ARBA00023306"/>
    </source>
</evidence>
<evidence type="ECO:0000256" key="3">
    <source>
        <dbReference type="ARBA" id="ARBA00022618"/>
    </source>
</evidence>
<dbReference type="Pfam" id="PF06470">
    <property type="entry name" value="SMC_hinge"/>
    <property type="match status" value="1"/>
</dbReference>
<dbReference type="Gene3D" id="3.40.50.300">
    <property type="entry name" value="P-loop containing nucleotide triphosphate hydrolases"/>
    <property type="match status" value="2"/>
</dbReference>
<evidence type="ECO:0000256" key="4">
    <source>
        <dbReference type="ARBA" id="ARBA00022776"/>
    </source>
</evidence>
<dbReference type="GO" id="GO:0005524">
    <property type="term" value="F:ATP binding"/>
    <property type="evidence" value="ECO:0007669"/>
    <property type="project" value="InterPro"/>
</dbReference>
<feature type="coiled-coil region" evidence="9">
    <location>
        <begin position="727"/>
        <end position="822"/>
    </location>
</feature>
<dbReference type="GO" id="GO:0016887">
    <property type="term" value="F:ATP hydrolysis activity"/>
    <property type="evidence" value="ECO:0007669"/>
    <property type="project" value="InterPro"/>
</dbReference>
<feature type="region of interest" description="Disordered" evidence="10">
    <location>
        <begin position="829"/>
        <end position="857"/>
    </location>
</feature>
<dbReference type="AlphaFoldDB" id="A0AAN6QF18"/>
<feature type="region of interest" description="Disordered" evidence="10">
    <location>
        <begin position="1049"/>
        <end position="1075"/>
    </location>
</feature>
<protein>
    <recommendedName>
        <fullName evidence="8">Structural maintenance of chromosomes protein</fullName>
    </recommendedName>
</protein>
<feature type="compositionally biased region" description="Basic and acidic residues" evidence="10">
    <location>
        <begin position="312"/>
        <end position="332"/>
    </location>
</feature>
<feature type="coiled-coil region" evidence="9">
    <location>
        <begin position="671"/>
        <end position="701"/>
    </location>
</feature>
<dbReference type="InterPro" id="IPR041741">
    <property type="entry name" value="SMC3_ABC_euk"/>
</dbReference>
<dbReference type="GO" id="GO:0051301">
    <property type="term" value="P:cell division"/>
    <property type="evidence" value="ECO:0007669"/>
    <property type="project" value="UniProtKB-KW"/>
</dbReference>
<keyword evidence="13" id="KW-1185">Reference proteome</keyword>
<dbReference type="PIRSF" id="PIRSF005719">
    <property type="entry name" value="SMC"/>
    <property type="match status" value="1"/>
</dbReference>
<dbReference type="SUPFAM" id="SSF52540">
    <property type="entry name" value="P-loop containing nucleoside triphosphate hydrolases"/>
    <property type="match status" value="1"/>
</dbReference>
<evidence type="ECO:0000313" key="12">
    <source>
        <dbReference type="EMBL" id="KAK4106246.1"/>
    </source>
</evidence>
<feature type="compositionally biased region" description="Polar residues" evidence="10">
    <location>
        <begin position="494"/>
        <end position="503"/>
    </location>
</feature>
<comment type="subcellular location">
    <subcellularLocation>
        <location evidence="1 8">Nucleus</location>
    </subcellularLocation>
</comment>
<evidence type="ECO:0000256" key="2">
    <source>
        <dbReference type="ARBA" id="ARBA00005917"/>
    </source>
</evidence>
<keyword evidence="6 8" id="KW-0539">Nucleus</keyword>
<evidence type="ECO:0000256" key="9">
    <source>
        <dbReference type="SAM" id="Coils"/>
    </source>
</evidence>
<comment type="caution">
    <text evidence="12">The sequence shown here is derived from an EMBL/GenBank/DDBJ whole genome shotgun (WGS) entry which is preliminary data.</text>
</comment>
<evidence type="ECO:0000256" key="5">
    <source>
        <dbReference type="ARBA" id="ARBA00023054"/>
    </source>
</evidence>
<comment type="similarity">
    <text evidence="2">Belongs to the SMC family. SMC3 subfamily.</text>
</comment>
<dbReference type="Proteomes" id="UP001305647">
    <property type="component" value="Unassembled WGS sequence"/>
</dbReference>
<evidence type="ECO:0000313" key="13">
    <source>
        <dbReference type="Proteomes" id="UP001305647"/>
    </source>
</evidence>
<dbReference type="Gene3D" id="1.10.287.1490">
    <property type="match status" value="1"/>
</dbReference>
<evidence type="ECO:0000256" key="8">
    <source>
        <dbReference type="PIRNR" id="PIRNR005719"/>
    </source>
</evidence>
<organism evidence="12 13">
    <name type="scientific">Parathielavia hyrcaniae</name>
    <dbReference type="NCBI Taxonomy" id="113614"/>
    <lineage>
        <taxon>Eukaryota</taxon>
        <taxon>Fungi</taxon>
        <taxon>Dikarya</taxon>
        <taxon>Ascomycota</taxon>
        <taxon>Pezizomycotina</taxon>
        <taxon>Sordariomycetes</taxon>
        <taxon>Sordariomycetidae</taxon>
        <taxon>Sordariales</taxon>
        <taxon>Chaetomiaceae</taxon>
        <taxon>Parathielavia</taxon>
    </lineage>
</organism>
<dbReference type="Gene3D" id="1.20.1060.20">
    <property type="match status" value="1"/>
</dbReference>
<reference evidence="12" key="1">
    <citation type="journal article" date="2023" name="Mol. Phylogenet. Evol.">
        <title>Genome-scale phylogeny and comparative genomics of the fungal order Sordariales.</title>
        <authorList>
            <person name="Hensen N."/>
            <person name="Bonometti L."/>
            <person name="Westerberg I."/>
            <person name="Brannstrom I.O."/>
            <person name="Guillou S."/>
            <person name="Cros-Aarteil S."/>
            <person name="Calhoun S."/>
            <person name="Haridas S."/>
            <person name="Kuo A."/>
            <person name="Mondo S."/>
            <person name="Pangilinan J."/>
            <person name="Riley R."/>
            <person name="LaButti K."/>
            <person name="Andreopoulos B."/>
            <person name="Lipzen A."/>
            <person name="Chen C."/>
            <person name="Yan M."/>
            <person name="Daum C."/>
            <person name="Ng V."/>
            <person name="Clum A."/>
            <person name="Steindorff A."/>
            <person name="Ohm R.A."/>
            <person name="Martin F."/>
            <person name="Silar P."/>
            <person name="Natvig D.O."/>
            <person name="Lalanne C."/>
            <person name="Gautier V."/>
            <person name="Ament-Velasquez S.L."/>
            <person name="Kruys A."/>
            <person name="Hutchinson M.I."/>
            <person name="Powell A.J."/>
            <person name="Barry K."/>
            <person name="Miller A.N."/>
            <person name="Grigoriev I.V."/>
            <person name="Debuchy R."/>
            <person name="Gladieux P."/>
            <person name="Hiltunen Thoren M."/>
            <person name="Johannesson H."/>
        </authorList>
    </citation>
    <scope>NUCLEOTIDE SEQUENCE</scope>
    <source>
        <strain evidence="12">CBS 757.83</strain>
    </source>
</reference>
<keyword evidence="3" id="KW-0132">Cell division</keyword>
<dbReference type="FunFam" id="3.40.50.300:FF:000424">
    <property type="entry name" value="Structural maintenance of chromosomes 3"/>
    <property type="match status" value="1"/>
</dbReference>
<dbReference type="InterPro" id="IPR036277">
    <property type="entry name" value="SMC_hinge_sf"/>
</dbReference>
<dbReference type="SMART" id="SM00968">
    <property type="entry name" value="SMC_hinge"/>
    <property type="match status" value="1"/>
</dbReference>
<evidence type="ECO:0000259" key="11">
    <source>
        <dbReference type="SMART" id="SM00968"/>
    </source>
</evidence>
<feature type="coiled-coil region" evidence="9">
    <location>
        <begin position="186"/>
        <end position="220"/>
    </location>
</feature>
<dbReference type="SUPFAM" id="SSF75553">
    <property type="entry name" value="Smc hinge domain"/>
    <property type="match status" value="1"/>
</dbReference>
<dbReference type="Pfam" id="PF02463">
    <property type="entry name" value="SMC_N"/>
    <property type="match status" value="1"/>
</dbReference>
<feature type="region of interest" description="Disordered" evidence="10">
    <location>
        <begin position="462"/>
        <end position="503"/>
    </location>
</feature>
<feature type="region of interest" description="Disordered" evidence="10">
    <location>
        <begin position="312"/>
        <end position="333"/>
    </location>
</feature>
<dbReference type="InterPro" id="IPR024704">
    <property type="entry name" value="SMC"/>
</dbReference>
<reference evidence="12" key="2">
    <citation type="submission" date="2023-05" db="EMBL/GenBank/DDBJ databases">
        <authorList>
            <consortium name="Lawrence Berkeley National Laboratory"/>
            <person name="Steindorff A."/>
            <person name="Hensen N."/>
            <person name="Bonometti L."/>
            <person name="Westerberg I."/>
            <person name="Brannstrom I.O."/>
            <person name="Guillou S."/>
            <person name="Cros-Aarteil S."/>
            <person name="Calhoun S."/>
            <person name="Haridas S."/>
            <person name="Kuo A."/>
            <person name="Mondo S."/>
            <person name="Pangilinan J."/>
            <person name="Riley R."/>
            <person name="Labutti K."/>
            <person name="Andreopoulos B."/>
            <person name="Lipzen A."/>
            <person name="Chen C."/>
            <person name="Yanf M."/>
            <person name="Daum C."/>
            <person name="Ng V."/>
            <person name="Clum A."/>
            <person name="Ohm R."/>
            <person name="Martin F."/>
            <person name="Silar P."/>
            <person name="Natvig D."/>
            <person name="Lalanne C."/>
            <person name="Gautier V."/>
            <person name="Ament-Velasquez S.L."/>
            <person name="Kruys A."/>
            <person name="Hutchinson M.I."/>
            <person name="Powell A.J."/>
            <person name="Barry K."/>
            <person name="Miller A.N."/>
            <person name="Grigoriev I.V."/>
            <person name="Debuchy R."/>
            <person name="Gladieux P."/>
            <person name="Thoren M.H."/>
            <person name="Johannesson H."/>
        </authorList>
    </citation>
    <scope>NUCLEOTIDE SEQUENCE</scope>
    <source>
        <strain evidence="12">CBS 757.83</strain>
    </source>
</reference>
<dbReference type="GO" id="GO:0007059">
    <property type="term" value="P:chromosome segregation"/>
    <property type="evidence" value="ECO:0007669"/>
    <property type="project" value="UniProtKB-ARBA"/>
</dbReference>
<dbReference type="CDD" id="cd03272">
    <property type="entry name" value="ABC_SMC3_euk"/>
    <property type="match status" value="1"/>
</dbReference>
<gene>
    <name evidence="12" type="ORF">N658DRAFT_519837</name>
</gene>
<proteinExistence type="inferred from homology"/>
<dbReference type="InterPro" id="IPR003395">
    <property type="entry name" value="RecF/RecN/SMC_N"/>
</dbReference>
<keyword evidence="4" id="KW-0498">Mitosis</keyword>
<evidence type="ECO:0000256" key="6">
    <source>
        <dbReference type="ARBA" id="ARBA00023242"/>
    </source>
</evidence>
<sequence length="1202" mass="137629">MHIKQIIIQGFKSYKDQTVIEPFSSGTNVIVGRNGSGKSNFFAAIRFVLSDAYTNMSREERQALLHEGSGSAVMSAYVEIIFDNFDKRFSEPGDEVVIRRTIGLKKDEYSVDRKVQTRADVLKILETAGFAKENPFYIVPQGRIAAITNMKESERLNLLKEIAGTNTYDDRRIQSLKIMAETNSKRDKIDETLAYIKERLAELEEEKDELRDFQDKDRERRCLEYAHWHRLQAANAETLEQLEESRQGGAGMSSKDRAHLQKIEKEIAVLDQKTHELKQNLELLAMERRQLDEDRKDAARTRAKAELKAKNLDETRHAREQTQQKQEADLHDVRRKIQAAESDLSKVTPEYEKWKSEEAQIRLQRDEAVAGKNRLLTKQTRSSQFRTKAERDNYLKQEIDDATTSLGVQKANATDAQEQVKSVEVSIAQLEKAIQEIRQRIEGYGGNRVALAEKLTKAQEAREQLHEERKRLRREEDKLGSLLSNTRGERDQAESSLSQSMDSATAKGLANIRRLKRERDIPGAYGFLAELMSVPVEAYKLPVEQVAGNSLFHYVVDNDKTATMLSDHLYKTYGGRLTFMPLEQLRPRQVKMPRASDAQPLISKLEYEPEYEKAFQQVFGRTIVCPNLTVASQYSRSHGLDAITPEGDTTNKRGAMTGGYVDARRSRLDAVQRVNKMRDLYEEQLADLDKIRKEIEVIDQKVTSASGEEHKLEQQMRQLEMGFEPLKLDLRTKNAQLERERAHLEAAVERQAQVEINLKELDDSISTYQAELSQDFKKALSASEERQLEEYTAEVHRLQRELKDVSKKRFELEGRKKLLETELQSHLRPQEDQLRSQAFENSTTGGGESYKDAQRELKKAQKALAELEKQVHDNEQKADTVSGELAEFEAQRSQKEQELQELQKRIDQHQKKMEKSIQMRARLVSQAAEYAKNIRDLGILPEEAFGKYEKMKPEQIESRLRKVNEALKKYKHINKKAFDQYNSFTNQRDQLLKRRKELDTSQRSIEALIEHLDQEKDEAIERTFKQVSREFATIFEKLVPAGHGRLVIQRKTDRGKKGSNAAAADESDEEPAGVESYTGVGISVSFNSKVMDEQQKIQQLSGGQKSLCALCLIFALQAAESSPFVIFDEVDANLDAQYRTAVAGLLQSISREQSTQFICTTFRPEIVHVANKCYGVTFHNKTSTINCVPTEEALNFVEGQKK</sequence>
<dbReference type="InterPro" id="IPR010935">
    <property type="entry name" value="SMC_hinge"/>
</dbReference>
<feature type="compositionally biased region" description="Basic and acidic residues" evidence="10">
    <location>
        <begin position="462"/>
        <end position="479"/>
    </location>
</feature>
<feature type="domain" description="SMC hinge" evidence="11">
    <location>
        <begin position="522"/>
        <end position="635"/>
    </location>
</feature>
<dbReference type="GO" id="GO:0051276">
    <property type="term" value="P:chromosome organization"/>
    <property type="evidence" value="ECO:0007669"/>
    <property type="project" value="InterPro"/>
</dbReference>
<dbReference type="GO" id="GO:0005634">
    <property type="term" value="C:nucleus"/>
    <property type="evidence" value="ECO:0007669"/>
    <property type="project" value="UniProtKB-SubCell"/>
</dbReference>
<dbReference type="InterPro" id="IPR027417">
    <property type="entry name" value="P-loop_NTPase"/>
</dbReference>
<dbReference type="GO" id="GO:0005694">
    <property type="term" value="C:chromosome"/>
    <property type="evidence" value="ECO:0007669"/>
    <property type="project" value="InterPro"/>
</dbReference>
<dbReference type="EMBL" id="MU863624">
    <property type="protein sequence ID" value="KAK4106246.1"/>
    <property type="molecule type" value="Genomic_DNA"/>
</dbReference>
<keyword evidence="7" id="KW-0131">Cell cycle</keyword>
<accession>A0AAN6QF18</accession>
<keyword evidence="5 9" id="KW-0175">Coiled coil</keyword>
<evidence type="ECO:0000256" key="1">
    <source>
        <dbReference type="ARBA" id="ARBA00004123"/>
    </source>
</evidence>
<dbReference type="PANTHER" id="PTHR43977">
    <property type="entry name" value="STRUCTURAL MAINTENANCE OF CHROMOSOMES PROTEIN 3"/>
    <property type="match status" value="1"/>
</dbReference>
<dbReference type="Gene3D" id="3.30.70.1620">
    <property type="match status" value="1"/>
</dbReference>